<feature type="non-terminal residue" evidence="3">
    <location>
        <position position="1"/>
    </location>
</feature>
<keyword evidence="4" id="KW-1185">Reference proteome</keyword>
<dbReference type="Pfam" id="PF00754">
    <property type="entry name" value="F5_F8_type_C"/>
    <property type="match status" value="1"/>
</dbReference>
<dbReference type="SMART" id="SM00231">
    <property type="entry name" value="FA58C"/>
    <property type="match status" value="1"/>
</dbReference>
<keyword evidence="1" id="KW-1015">Disulfide bond</keyword>
<protein>
    <submittedName>
        <fullName evidence="3">Discoidin, CUB and LCCL domain-containing protein 2</fullName>
    </submittedName>
</protein>
<evidence type="ECO:0000313" key="4">
    <source>
        <dbReference type="Proteomes" id="UP000018936"/>
    </source>
</evidence>
<evidence type="ECO:0000313" key="3">
    <source>
        <dbReference type="EMBL" id="ETE60700.1"/>
    </source>
</evidence>
<dbReference type="GO" id="GO:0038023">
    <property type="term" value="F:signaling receptor activity"/>
    <property type="evidence" value="ECO:0007669"/>
    <property type="project" value="TreeGrafter"/>
</dbReference>
<dbReference type="AlphaFoldDB" id="V8NF38"/>
<dbReference type="InterPro" id="IPR050633">
    <property type="entry name" value="Neuropilin_MCO_CoagFactor"/>
</dbReference>
<accession>V8NF38</accession>
<dbReference type="OrthoDB" id="441660at2759"/>
<dbReference type="PROSITE" id="PS50022">
    <property type="entry name" value="FA58C_3"/>
    <property type="match status" value="1"/>
</dbReference>
<feature type="domain" description="F5/8 type C" evidence="2">
    <location>
        <begin position="32"/>
        <end position="176"/>
    </location>
</feature>
<proteinExistence type="predicted"/>
<dbReference type="Proteomes" id="UP000018936">
    <property type="component" value="Unassembled WGS sequence"/>
</dbReference>
<feature type="non-terminal residue" evidence="3">
    <location>
        <position position="180"/>
    </location>
</feature>
<comment type="caution">
    <text evidence="3">The sequence shown here is derived from an EMBL/GenBank/DDBJ whole genome shotgun (WGS) entry which is preliminary data.</text>
</comment>
<dbReference type="SUPFAM" id="SSF49785">
    <property type="entry name" value="Galactose-binding domain-like"/>
    <property type="match status" value="1"/>
</dbReference>
<dbReference type="EMBL" id="AZIM01004475">
    <property type="protein sequence ID" value="ETE60700.1"/>
    <property type="molecule type" value="Genomic_DNA"/>
</dbReference>
<reference evidence="3 4" key="1">
    <citation type="journal article" date="2013" name="Proc. Natl. Acad. Sci. U.S.A.">
        <title>The king cobra genome reveals dynamic gene evolution and adaptation in the snake venom system.</title>
        <authorList>
            <person name="Vonk F.J."/>
            <person name="Casewell N.R."/>
            <person name="Henkel C.V."/>
            <person name="Heimberg A.M."/>
            <person name="Jansen H.J."/>
            <person name="McCleary R.J."/>
            <person name="Kerkkamp H.M."/>
            <person name="Vos R.A."/>
            <person name="Guerreiro I."/>
            <person name="Calvete J.J."/>
            <person name="Wuster W."/>
            <person name="Woods A.E."/>
            <person name="Logan J.M."/>
            <person name="Harrison R.A."/>
            <person name="Castoe T.A."/>
            <person name="de Koning A.P."/>
            <person name="Pollock D.D."/>
            <person name="Yandell M."/>
            <person name="Calderon D."/>
            <person name="Renjifo C."/>
            <person name="Currier R.B."/>
            <person name="Salgado D."/>
            <person name="Pla D."/>
            <person name="Sanz L."/>
            <person name="Hyder A.S."/>
            <person name="Ribeiro J.M."/>
            <person name="Arntzen J.W."/>
            <person name="van den Thillart G.E."/>
            <person name="Boetzer M."/>
            <person name="Pirovano W."/>
            <person name="Dirks R.P."/>
            <person name="Spaink H.P."/>
            <person name="Duboule D."/>
            <person name="McGlinn E."/>
            <person name="Kini R.M."/>
            <person name="Richardson M.K."/>
        </authorList>
    </citation>
    <scope>NUCLEOTIDE SEQUENCE</scope>
    <source>
        <tissue evidence="3">Blood</tissue>
    </source>
</reference>
<gene>
    <name evidence="3" type="primary">DCBLD2</name>
    <name evidence="3" type="ORF">L345_13556</name>
</gene>
<organism evidence="3 4">
    <name type="scientific">Ophiophagus hannah</name>
    <name type="common">King cobra</name>
    <name type="synonym">Naja hannah</name>
    <dbReference type="NCBI Taxonomy" id="8665"/>
    <lineage>
        <taxon>Eukaryota</taxon>
        <taxon>Metazoa</taxon>
        <taxon>Chordata</taxon>
        <taxon>Craniata</taxon>
        <taxon>Vertebrata</taxon>
        <taxon>Euteleostomi</taxon>
        <taxon>Lepidosauria</taxon>
        <taxon>Squamata</taxon>
        <taxon>Bifurcata</taxon>
        <taxon>Unidentata</taxon>
        <taxon>Episquamata</taxon>
        <taxon>Toxicofera</taxon>
        <taxon>Serpentes</taxon>
        <taxon>Colubroidea</taxon>
        <taxon>Elapidae</taxon>
        <taxon>Elapinae</taxon>
        <taxon>Ophiophagus</taxon>
    </lineage>
</organism>
<dbReference type="FunFam" id="2.60.120.260:FF:000002">
    <property type="entry name" value="Coagulation factor VIII"/>
    <property type="match status" value="1"/>
</dbReference>
<name>V8NF38_OPHHA</name>
<dbReference type="PANTHER" id="PTHR46806:SF3">
    <property type="entry name" value="DISCOIDIN, CUB AND LCCL DOMAIN-CONTAINING PROTEIN 2"/>
    <property type="match status" value="1"/>
</dbReference>
<evidence type="ECO:0000256" key="1">
    <source>
        <dbReference type="ARBA" id="ARBA00023157"/>
    </source>
</evidence>
<dbReference type="InterPro" id="IPR008979">
    <property type="entry name" value="Galactose-bd-like_sf"/>
</dbReference>
<dbReference type="GO" id="GO:0005886">
    <property type="term" value="C:plasma membrane"/>
    <property type="evidence" value="ECO:0007669"/>
    <property type="project" value="TreeGrafter"/>
</dbReference>
<dbReference type="Gene3D" id="2.60.120.260">
    <property type="entry name" value="Galactose-binding domain-like"/>
    <property type="match status" value="2"/>
</dbReference>
<sequence length="180" mass="20722">LITCLDTASHFSEPEFRGPLSSGLFTFKTSGCYGTLGMESGVIADSQINASSFLEWPEQLGQPSTWKPERARLKRPGHSWAAFTNDEYQWLQIDLNKEQRITGDLLIHRILYSNEGQKWTVYREPGVERDKVFQGNTGYYQEVRNNFIPPIIARFVRINPLKWHQKIAVKVELLGCQFNI</sequence>
<dbReference type="CDD" id="cd00057">
    <property type="entry name" value="FA58C"/>
    <property type="match status" value="1"/>
</dbReference>
<dbReference type="InterPro" id="IPR000421">
    <property type="entry name" value="FA58C"/>
</dbReference>
<dbReference type="GO" id="GO:0042060">
    <property type="term" value="P:wound healing"/>
    <property type="evidence" value="ECO:0007669"/>
    <property type="project" value="TreeGrafter"/>
</dbReference>
<evidence type="ECO:0000259" key="2">
    <source>
        <dbReference type="PROSITE" id="PS50022"/>
    </source>
</evidence>
<dbReference type="PANTHER" id="PTHR46806">
    <property type="entry name" value="F5/8 TYPE C DOMAIN-CONTAINING PROTEIN"/>
    <property type="match status" value="1"/>
</dbReference>